<dbReference type="Proteomes" id="UP000299102">
    <property type="component" value="Unassembled WGS sequence"/>
</dbReference>
<evidence type="ECO:0000313" key="1">
    <source>
        <dbReference type="EMBL" id="GBP51427.1"/>
    </source>
</evidence>
<gene>
    <name evidence="1" type="ORF">EVAR_37263_1</name>
</gene>
<keyword evidence="2" id="KW-1185">Reference proteome</keyword>
<proteinExistence type="predicted"/>
<accession>A0A4C1WMT0</accession>
<dbReference type="EMBL" id="BGZK01000581">
    <property type="protein sequence ID" value="GBP51427.1"/>
    <property type="molecule type" value="Genomic_DNA"/>
</dbReference>
<sequence length="93" mass="10379">MLIEPSELLHSRLRYASRTAPEESGGVRTRRIHSSGRRAMALDLINASRPAAAARAITLSLGPPPLLRVNYDCLIYAPLRRFLSWHLSIETTV</sequence>
<reference evidence="1 2" key="1">
    <citation type="journal article" date="2019" name="Commun. Biol.">
        <title>The bagworm genome reveals a unique fibroin gene that provides high tensile strength.</title>
        <authorList>
            <person name="Kono N."/>
            <person name="Nakamura H."/>
            <person name="Ohtoshi R."/>
            <person name="Tomita M."/>
            <person name="Numata K."/>
            <person name="Arakawa K."/>
        </authorList>
    </citation>
    <scope>NUCLEOTIDE SEQUENCE [LARGE SCALE GENOMIC DNA]</scope>
</reference>
<organism evidence="1 2">
    <name type="scientific">Eumeta variegata</name>
    <name type="common">Bagworm moth</name>
    <name type="synonym">Eumeta japonica</name>
    <dbReference type="NCBI Taxonomy" id="151549"/>
    <lineage>
        <taxon>Eukaryota</taxon>
        <taxon>Metazoa</taxon>
        <taxon>Ecdysozoa</taxon>
        <taxon>Arthropoda</taxon>
        <taxon>Hexapoda</taxon>
        <taxon>Insecta</taxon>
        <taxon>Pterygota</taxon>
        <taxon>Neoptera</taxon>
        <taxon>Endopterygota</taxon>
        <taxon>Lepidoptera</taxon>
        <taxon>Glossata</taxon>
        <taxon>Ditrysia</taxon>
        <taxon>Tineoidea</taxon>
        <taxon>Psychidae</taxon>
        <taxon>Oiketicinae</taxon>
        <taxon>Eumeta</taxon>
    </lineage>
</organism>
<comment type="caution">
    <text evidence="1">The sequence shown here is derived from an EMBL/GenBank/DDBJ whole genome shotgun (WGS) entry which is preliminary data.</text>
</comment>
<evidence type="ECO:0000313" key="2">
    <source>
        <dbReference type="Proteomes" id="UP000299102"/>
    </source>
</evidence>
<protein>
    <submittedName>
        <fullName evidence="1">Uncharacterized protein</fullName>
    </submittedName>
</protein>
<dbReference type="AlphaFoldDB" id="A0A4C1WMT0"/>
<name>A0A4C1WMT0_EUMVA</name>